<keyword evidence="2" id="KW-1185">Reference proteome</keyword>
<protein>
    <submittedName>
        <fullName evidence="1">Uncharacterized protein</fullName>
    </submittedName>
</protein>
<comment type="caution">
    <text evidence="1">The sequence shown here is derived from an EMBL/GenBank/DDBJ whole genome shotgun (WGS) entry which is preliminary data.</text>
</comment>
<gene>
    <name evidence="1" type="ORF">EV386_1965</name>
</gene>
<dbReference type="EMBL" id="SGWX01000001">
    <property type="protein sequence ID" value="RZS61655.1"/>
    <property type="molecule type" value="Genomic_DNA"/>
</dbReference>
<accession>A0A4Q7M1F7</accession>
<sequence>MTRSTYVARHRGRVDTTDWKSETRERVAKQLAYGAVDNVTLAARGLHAAYDRYQPARAEARQPLADHKAAA</sequence>
<evidence type="ECO:0000313" key="2">
    <source>
        <dbReference type="Proteomes" id="UP000293852"/>
    </source>
</evidence>
<name>A0A4Q7M1F7_9MICO</name>
<dbReference type="Proteomes" id="UP000293852">
    <property type="component" value="Unassembled WGS sequence"/>
</dbReference>
<dbReference type="AlphaFoldDB" id="A0A4Q7M1F7"/>
<evidence type="ECO:0000313" key="1">
    <source>
        <dbReference type="EMBL" id="RZS61655.1"/>
    </source>
</evidence>
<proteinExistence type="predicted"/>
<organism evidence="1 2">
    <name type="scientific">Xylanimonas ulmi</name>
    <dbReference type="NCBI Taxonomy" id="228973"/>
    <lineage>
        <taxon>Bacteria</taxon>
        <taxon>Bacillati</taxon>
        <taxon>Actinomycetota</taxon>
        <taxon>Actinomycetes</taxon>
        <taxon>Micrococcales</taxon>
        <taxon>Promicromonosporaceae</taxon>
        <taxon>Xylanimonas</taxon>
    </lineage>
</organism>
<dbReference type="RefSeq" id="WP_130414522.1">
    <property type="nucleotide sequence ID" value="NZ_SGWX01000001.1"/>
</dbReference>
<reference evidence="1 2" key="1">
    <citation type="submission" date="2019-02" db="EMBL/GenBank/DDBJ databases">
        <title>Sequencing the genomes of 1000 actinobacteria strains.</title>
        <authorList>
            <person name="Klenk H.-P."/>
        </authorList>
    </citation>
    <scope>NUCLEOTIDE SEQUENCE [LARGE SCALE GENOMIC DNA]</scope>
    <source>
        <strain evidence="1 2">DSM 16932</strain>
    </source>
</reference>